<dbReference type="GO" id="GO:0006750">
    <property type="term" value="P:glutathione biosynthetic process"/>
    <property type="evidence" value="ECO:0007669"/>
    <property type="project" value="UniProtKB-KW"/>
</dbReference>
<feature type="binding site" evidence="10">
    <location>
        <begin position="450"/>
        <end position="451"/>
    </location>
    <ligand>
        <name>L-glutamate</name>
        <dbReference type="ChEBI" id="CHEBI:29985"/>
    </ligand>
</feature>
<dbReference type="InterPro" id="IPR055262">
    <property type="entry name" value="GGT_CS"/>
</dbReference>
<dbReference type="InterPro" id="IPR000101">
    <property type="entry name" value="GGT_peptidase"/>
</dbReference>
<dbReference type="PROSITE" id="PS00462">
    <property type="entry name" value="G_GLU_TRANSPEPTIDASE"/>
    <property type="match status" value="1"/>
</dbReference>
<dbReference type="Gene3D" id="3.60.20.40">
    <property type="match status" value="1"/>
</dbReference>
<dbReference type="AlphaFoldDB" id="A0A7L7L4D6"/>
<keyword evidence="11" id="KW-0317">Glutathione biosynthesis</keyword>
<dbReference type="Proteomes" id="UP000514509">
    <property type="component" value="Chromosome"/>
</dbReference>
<gene>
    <name evidence="12" type="primary">ggt</name>
    <name evidence="12" type="ORF">HUW48_06225</name>
</gene>
<keyword evidence="7 11" id="KW-0012">Acyltransferase</keyword>
<dbReference type="EC" id="3.4.19.13" evidence="11"/>
<evidence type="ECO:0000256" key="1">
    <source>
        <dbReference type="ARBA" id="ARBA00001049"/>
    </source>
</evidence>
<accession>A0A7L7L4D6</accession>
<feature type="binding site" evidence="10">
    <location>
        <position position="421"/>
    </location>
    <ligand>
        <name>L-glutamate</name>
        <dbReference type="ChEBI" id="CHEBI:29985"/>
    </ligand>
</feature>
<comment type="catalytic activity">
    <reaction evidence="2 11">
        <text>glutathione + H2O = L-cysteinylglycine + L-glutamate</text>
        <dbReference type="Rhea" id="RHEA:28807"/>
        <dbReference type="ChEBI" id="CHEBI:15377"/>
        <dbReference type="ChEBI" id="CHEBI:29985"/>
        <dbReference type="ChEBI" id="CHEBI:57925"/>
        <dbReference type="ChEBI" id="CHEBI:61694"/>
        <dbReference type="EC" id="3.4.19.13"/>
    </reaction>
</comment>
<evidence type="ECO:0000256" key="8">
    <source>
        <dbReference type="ARBA" id="ARBA00047417"/>
    </source>
</evidence>
<evidence type="ECO:0000256" key="4">
    <source>
        <dbReference type="ARBA" id="ARBA00022679"/>
    </source>
</evidence>
<comment type="similarity">
    <text evidence="3 11">Belongs to the gamma-glutamyltransferase family.</text>
</comment>
<comment type="catalytic activity">
    <reaction evidence="1 11">
        <text>an S-substituted glutathione + H2O = an S-substituted L-cysteinylglycine + L-glutamate</text>
        <dbReference type="Rhea" id="RHEA:59468"/>
        <dbReference type="ChEBI" id="CHEBI:15377"/>
        <dbReference type="ChEBI" id="CHEBI:29985"/>
        <dbReference type="ChEBI" id="CHEBI:90779"/>
        <dbReference type="ChEBI" id="CHEBI:143103"/>
        <dbReference type="EC" id="3.4.19.13"/>
    </reaction>
</comment>
<evidence type="ECO:0000256" key="9">
    <source>
        <dbReference type="PIRSR" id="PIRSR600101-1"/>
    </source>
</evidence>
<feature type="binding site" evidence="10">
    <location>
        <position position="472"/>
    </location>
    <ligand>
        <name>L-glutamate</name>
        <dbReference type="ChEBI" id="CHEBI:29985"/>
    </ligand>
</feature>
<dbReference type="NCBIfam" id="TIGR00066">
    <property type="entry name" value="g_glut_trans"/>
    <property type="match status" value="1"/>
</dbReference>
<reference evidence="12 13" key="2">
    <citation type="submission" date="2020-08" db="EMBL/GenBank/DDBJ databases">
        <title>Adhaeribacter dokdonensis sp. nov., isolated from the rhizosphere of Elymus tsukushiensis, a plant native to the Dokdo Islands, Republic of Korea.</title>
        <authorList>
            <person name="Ghim S.Y."/>
        </authorList>
    </citation>
    <scope>NUCLEOTIDE SEQUENCE [LARGE SCALE GENOMIC DNA]</scope>
    <source>
        <strain evidence="12 13">KUDC8001</strain>
    </source>
</reference>
<dbReference type="PANTHER" id="PTHR43199:SF1">
    <property type="entry name" value="GLUTATHIONE HYDROLASE PROENZYME"/>
    <property type="match status" value="1"/>
</dbReference>
<dbReference type="KEGG" id="add:HUW48_06225"/>
<sequence length="570" mass="61816">MKSILHFFLTLFIVFFNTRVSFSQSGRLPAPAEKGMVVSSHYLASQAGDEILKKGGNAVDAAVATAFALAVTLPSAGNIGGGGFLVYHGYNGQQTTFNFREKAPLAATSTMYLDENGKIKNNSNHEGLLSVGVPGTVAGLYQAHQKLGKLKWAELVAPAVKLAKKGFSSTWAMQDFLENIEANKEKYPSTAAAFLKNGETKYKPGENWKQKDLASSLKRIQKHGADGFYKGKTAQLLVDFMKANGGLITHEDLTSYKAEELKPIHGTYRGYDIYSMPPPSSGGVALVEMLNILEGYNLTEMGSNSGNYLHLLTEAMRRAYADRAQFIGDPNFNPDMPIERLISKPYAEKLRKSINLNQAGVSDSSKFAAVYLRPESPETTHLSVVDQEGNAVSLTYTLENSYGAKIVVPGAGFLLNDEMGDFNPVPGVTNSQGQIGTPPNLVAPEKRMLSSMTPTIVAKDGKPILVIGSPGGRTIINTTMQVILNVLDHRMNVAEAIESPRIHHQWLPDVTSFESFGFSPDTRKIYEGLGHRINSTGNIGSAMGIFIDHSKKRLYGGADSRSFDGKAVGH</sequence>
<dbReference type="UniPathway" id="UPA00204"/>
<evidence type="ECO:0000256" key="6">
    <source>
        <dbReference type="ARBA" id="ARBA00023145"/>
    </source>
</evidence>
<evidence type="ECO:0000256" key="5">
    <source>
        <dbReference type="ARBA" id="ARBA00022801"/>
    </source>
</evidence>
<comment type="pathway">
    <text evidence="11">Sulfur metabolism; glutathione metabolism.</text>
</comment>
<evidence type="ECO:0000256" key="10">
    <source>
        <dbReference type="PIRSR" id="PIRSR600101-2"/>
    </source>
</evidence>
<keyword evidence="13" id="KW-1185">Reference proteome</keyword>
<evidence type="ECO:0000313" key="12">
    <source>
        <dbReference type="EMBL" id="QMU27667.1"/>
    </source>
</evidence>
<dbReference type="InterPro" id="IPR043137">
    <property type="entry name" value="GGT_ssub_C"/>
</dbReference>
<dbReference type="EMBL" id="CP055153">
    <property type="protein sequence ID" value="QMU27667.1"/>
    <property type="molecule type" value="Genomic_DNA"/>
</dbReference>
<protein>
    <recommendedName>
        <fullName evidence="11">Glutathione hydrolase proenzyme</fullName>
        <ecNumber evidence="11">2.3.2.2</ecNumber>
        <ecNumber evidence="11">3.4.19.13</ecNumber>
    </recommendedName>
    <component>
        <recommendedName>
            <fullName evidence="11">Glutathione hydrolase large chain</fullName>
        </recommendedName>
    </component>
    <component>
        <recommendedName>
            <fullName evidence="11">Glutathione hydrolase small chain</fullName>
        </recommendedName>
    </component>
</protein>
<dbReference type="GO" id="GO:0103068">
    <property type="term" value="F:leukotriene C4 gamma-glutamyl transferase activity"/>
    <property type="evidence" value="ECO:0007669"/>
    <property type="project" value="UniProtKB-EC"/>
</dbReference>
<dbReference type="Gene3D" id="1.10.246.130">
    <property type="match status" value="1"/>
</dbReference>
<evidence type="ECO:0000256" key="11">
    <source>
        <dbReference type="RuleBase" id="RU368036"/>
    </source>
</evidence>
<proteinExistence type="inferred from homology"/>
<name>A0A7L7L4D6_9BACT</name>
<dbReference type="PRINTS" id="PR01210">
    <property type="entry name" value="GGTRANSPTASE"/>
</dbReference>
<keyword evidence="5 11" id="KW-0378">Hydrolase</keyword>
<dbReference type="GO" id="GO:0006751">
    <property type="term" value="P:glutathione catabolic process"/>
    <property type="evidence" value="ECO:0007669"/>
    <property type="project" value="UniProtKB-UniRule"/>
</dbReference>
<evidence type="ECO:0000256" key="3">
    <source>
        <dbReference type="ARBA" id="ARBA00009381"/>
    </source>
</evidence>
<dbReference type="PANTHER" id="PTHR43199">
    <property type="entry name" value="GLUTATHIONE HYDROLASE"/>
    <property type="match status" value="1"/>
</dbReference>
<organism evidence="12 13">
    <name type="scientific">Adhaeribacter radiodurans</name>
    <dbReference type="NCBI Taxonomy" id="2745197"/>
    <lineage>
        <taxon>Bacteria</taxon>
        <taxon>Pseudomonadati</taxon>
        <taxon>Bacteroidota</taxon>
        <taxon>Cytophagia</taxon>
        <taxon>Cytophagales</taxon>
        <taxon>Hymenobacteraceae</taxon>
        <taxon>Adhaeribacter</taxon>
    </lineage>
</organism>
<evidence type="ECO:0000256" key="2">
    <source>
        <dbReference type="ARBA" id="ARBA00001089"/>
    </source>
</evidence>
<dbReference type="InterPro" id="IPR029055">
    <property type="entry name" value="Ntn_hydrolases_N"/>
</dbReference>
<dbReference type="InterPro" id="IPR051792">
    <property type="entry name" value="GGT_bact"/>
</dbReference>
<dbReference type="RefSeq" id="WP_182414862.1">
    <property type="nucleotide sequence ID" value="NZ_CP055153.1"/>
</dbReference>
<dbReference type="SUPFAM" id="SSF56235">
    <property type="entry name" value="N-terminal nucleophile aminohydrolases (Ntn hydrolases)"/>
    <property type="match status" value="1"/>
</dbReference>
<feature type="active site" description="Nucleophile" evidence="9">
    <location>
        <position position="379"/>
    </location>
</feature>
<evidence type="ECO:0000256" key="7">
    <source>
        <dbReference type="ARBA" id="ARBA00023315"/>
    </source>
</evidence>
<dbReference type="GO" id="GO:0036374">
    <property type="term" value="F:glutathione hydrolase activity"/>
    <property type="evidence" value="ECO:0007669"/>
    <property type="project" value="UniProtKB-UniRule"/>
</dbReference>
<keyword evidence="6 11" id="KW-0865">Zymogen</keyword>
<keyword evidence="4 11" id="KW-0808">Transferase</keyword>
<feature type="binding site" evidence="10">
    <location>
        <position position="100"/>
    </location>
    <ligand>
        <name>L-glutamate</name>
        <dbReference type="ChEBI" id="CHEBI:29985"/>
    </ligand>
</feature>
<comment type="catalytic activity">
    <reaction evidence="8 11">
        <text>an N-terminal (5-L-glutamyl)-[peptide] + an alpha-amino acid = 5-L-glutamyl amino acid + an N-terminal L-alpha-aminoacyl-[peptide]</text>
        <dbReference type="Rhea" id="RHEA:23904"/>
        <dbReference type="Rhea" id="RHEA-COMP:9780"/>
        <dbReference type="Rhea" id="RHEA-COMP:9795"/>
        <dbReference type="ChEBI" id="CHEBI:77644"/>
        <dbReference type="ChEBI" id="CHEBI:78597"/>
        <dbReference type="ChEBI" id="CHEBI:78599"/>
        <dbReference type="ChEBI" id="CHEBI:78608"/>
        <dbReference type="EC" id="2.3.2.2"/>
    </reaction>
</comment>
<dbReference type="EC" id="2.3.2.2" evidence="11"/>
<comment type="PTM">
    <text evidence="11">Cleaved by autocatalysis into a large and a small subunit.</text>
</comment>
<reference evidence="12 13" key="1">
    <citation type="submission" date="2020-06" db="EMBL/GenBank/DDBJ databases">
        <authorList>
            <person name="Hwang Y.J."/>
        </authorList>
    </citation>
    <scope>NUCLEOTIDE SEQUENCE [LARGE SCALE GENOMIC DNA]</scope>
    <source>
        <strain evidence="12 13">KUDC8001</strain>
    </source>
</reference>
<comment type="subunit">
    <text evidence="11">This enzyme consists of two polypeptide chains, which are synthesized in precursor form from a single polypeptide.</text>
</comment>
<evidence type="ECO:0000313" key="13">
    <source>
        <dbReference type="Proteomes" id="UP000514509"/>
    </source>
</evidence>
<dbReference type="Pfam" id="PF01019">
    <property type="entry name" value="G_glu_transpept"/>
    <property type="match status" value="1"/>
</dbReference>
<dbReference type="InterPro" id="IPR043138">
    <property type="entry name" value="GGT_lsub"/>
</dbReference>